<evidence type="ECO:0008006" key="7">
    <source>
        <dbReference type="Google" id="ProtNLM"/>
    </source>
</evidence>
<evidence type="ECO:0000313" key="6">
    <source>
        <dbReference type="Proteomes" id="UP001144280"/>
    </source>
</evidence>
<organism evidence="5 6">
    <name type="scientific">Phytohabitans aurantiacus</name>
    <dbReference type="NCBI Taxonomy" id="3016789"/>
    <lineage>
        <taxon>Bacteria</taxon>
        <taxon>Bacillati</taxon>
        <taxon>Actinomycetota</taxon>
        <taxon>Actinomycetes</taxon>
        <taxon>Micromonosporales</taxon>
        <taxon>Micromonosporaceae</taxon>
    </lineage>
</organism>
<accession>A0ABQ5RBX9</accession>
<comment type="caution">
    <text evidence="5">The sequence shown here is derived from an EMBL/GenBank/DDBJ whole genome shotgun (WGS) entry which is preliminary data.</text>
</comment>
<dbReference type="PANTHER" id="PTHR42749">
    <property type="entry name" value="CELL SHAPE-DETERMINING PROTEIN MREB"/>
    <property type="match status" value="1"/>
</dbReference>
<dbReference type="SUPFAM" id="SSF53067">
    <property type="entry name" value="Actin-like ATPase domain"/>
    <property type="match status" value="2"/>
</dbReference>
<evidence type="ECO:0000256" key="4">
    <source>
        <dbReference type="SAM" id="Phobius"/>
    </source>
</evidence>
<feature type="transmembrane region" description="Helical" evidence="4">
    <location>
        <begin position="604"/>
        <end position="620"/>
    </location>
</feature>
<keyword evidence="1" id="KW-0547">Nucleotide-binding</keyword>
<sequence length="669" mass="68819">MPAPVRIGIDIGAARTCAVVALPGGPWLPLMPDGAPVLPSGVYVDPDGGHLLVGEPARAAAIARPDCYLPNPYALFATNTPAGAIRVGGRDIGATDPAAAVLRRLADETVLLAGTPPTAAVIAVPAGWGPRRRDRLQQAVARAGLPPAILVTTPLALYAHLTGPAALSIPDSTCLLVCDAGASSLRLSVVQHTTAGPALLATAEHPDCGGDTIDTALAAVAARTITAADPDTWHRILQPNSLDDQRRRHSLRQTVRAAKQALWQQDQAAVPLPKPYSPAVLDRADLAAATAPILAALPHHIDQVLAAADIDRGHLAAVVLTGGGARLPGLAETLTAATGHQPAAPARSDLAAADGALRAASPHLAHTATPAAALPTLRLRMRDLAAPILIWIASALLLWQAIRTTETWTQGVLTIVQAATDMEVIALAGALAALSTLAIGQIAVTGLLTSSPNTADPAPAGLPPVGPAMRRVYPGVALVGLAMAALFGMVVPVSIPNQYQTAWLSVGPYLTWSLSGASFAALAAILITIIGPRIPHHALPDWLPTARPPLAAILTGSLGVLLLVAGLNGSFPVSTIGYHRLVGRTGAILIALAAAAILTHRWLLRAAVATILAAAGVLFYSTTTAQVLRTAFLIAIAWWCTVLIGHTFRAAFPTIGATTRRWLQPAPPT</sequence>
<keyword evidence="4" id="KW-1133">Transmembrane helix</keyword>
<name>A0ABQ5RBX9_9ACTN</name>
<feature type="transmembrane region" description="Helical" evidence="4">
    <location>
        <begin position="472"/>
        <end position="495"/>
    </location>
</feature>
<keyword evidence="4" id="KW-0812">Transmembrane</keyword>
<feature type="transmembrane region" description="Helical" evidence="4">
    <location>
        <begin position="384"/>
        <end position="402"/>
    </location>
</feature>
<feature type="transmembrane region" description="Helical" evidence="4">
    <location>
        <begin position="423"/>
        <end position="444"/>
    </location>
</feature>
<dbReference type="InterPro" id="IPR043129">
    <property type="entry name" value="ATPase_NBD"/>
</dbReference>
<dbReference type="Pfam" id="PF00012">
    <property type="entry name" value="HSP70"/>
    <property type="match status" value="1"/>
</dbReference>
<dbReference type="InterPro" id="IPR013126">
    <property type="entry name" value="Hsp_70_fam"/>
</dbReference>
<keyword evidence="3" id="KW-0143">Chaperone</keyword>
<keyword evidence="2" id="KW-0067">ATP-binding</keyword>
<dbReference type="Gene3D" id="3.30.420.40">
    <property type="match status" value="2"/>
</dbReference>
<evidence type="ECO:0000256" key="1">
    <source>
        <dbReference type="ARBA" id="ARBA00022741"/>
    </source>
</evidence>
<dbReference type="PRINTS" id="PR00301">
    <property type="entry name" value="HEATSHOCK70"/>
</dbReference>
<dbReference type="PANTHER" id="PTHR42749:SF1">
    <property type="entry name" value="CELL SHAPE-DETERMINING PROTEIN MREB"/>
    <property type="match status" value="1"/>
</dbReference>
<feature type="transmembrane region" description="Helical" evidence="4">
    <location>
        <begin position="507"/>
        <end position="530"/>
    </location>
</feature>
<evidence type="ECO:0000256" key="3">
    <source>
        <dbReference type="ARBA" id="ARBA00023186"/>
    </source>
</evidence>
<gene>
    <name evidence="5" type="ORF">Pa4123_89760</name>
</gene>
<dbReference type="Gene3D" id="3.90.640.10">
    <property type="entry name" value="Actin, Chain A, domain 4"/>
    <property type="match status" value="1"/>
</dbReference>
<keyword evidence="6" id="KW-1185">Reference proteome</keyword>
<feature type="transmembrane region" description="Helical" evidence="4">
    <location>
        <begin position="581"/>
        <end position="598"/>
    </location>
</feature>
<proteinExistence type="predicted"/>
<feature type="transmembrane region" description="Helical" evidence="4">
    <location>
        <begin position="632"/>
        <end position="652"/>
    </location>
</feature>
<protein>
    <recommendedName>
        <fullName evidence="7">Hsp70 protein</fullName>
    </recommendedName>
</protein>
<evidence type="ECO:0000256" key="2">
    <source>
        <dbReference type="ARBA" id="ARBA00022840"/>
    </source>
</evidence>
<evidence type="ECO:0000313" key="5">
    <source>
        <dbReference type="EMBL" id="GLI03697.1"/>
    </source>
</evidence>
<reference evidence="5" key="1">
    <citation type="submission" date="2022-12" db="EMBL/GenBank/DDBJ databases">
        <title>New Phytohabitans aurantiacus sp. RD004123 nov., an actinomycete isolated from soil.</title>
        <authorList>
            <person name="Triningsih D.W."/>
            <person name="Harunari E."/>
            <person name="Igarashi Y."/>
        </authorList>
    </citation>
    <scope>NUCLEOTIDE SEQUENCE</scope>
    <source>
        <strain evidence="5">RD004123</strain>
    </source>
</reference>
<keyword evidence="4" id="KW-0472">Membrane</keyword>
<feature type="transmembrane region" description="Helical" evidence="4">
    <location>
        <begin position="550"/>
        <end position="569"/>
    </location>
</feature>
<dbReference type="CDD" id="cd10170">
    <property type="entry name" value="ASKHA_NBD_HSP70"/>
    <property type="match status" value="1"/>
</dbReference>
<dbReference type="Proteomes" id="UP001144280">
    <property type="component" value="Unassembled WGS sequence"/>
</dbReference>
<dbReference type="RefSeq" id="WP_281906085.1">
    <property type="nucleotide sequence ID" value="NZ_BSDI01000095.1"/>
</dbReference>
<dbReference type="EMBL" id="BSDI01000095">
    <property type="protein sequence ID" value="GLI03697.1"/>
    <property type="molecule type" value="Genomic_DNA"/>
</dbReference>